<accession>A0A1M8A1F0</accession>
<feature type="domain" description="DM2" evidence="2">
    <location>
        <begin position="118"/>
        <end position="195"/>
    </location>
</feature>
<feature type="compositionally biased region" description="Basic and acidic residues" evidence="1">
    <location>
        <begin position="82"/>
        <end position="93"/>
    </location>
</feature>
<dbReference type="CDD" id="cd10567">
    <property type="entry name" value="SWIB-MDM2_like"/>
    <property type="match status" value="1"/>
</dbReference>
<dbReference type="InterPro" id="IPR036885">
    <property type="entry name" value="SWIB_MDM2_dom_sf"/>
</dbReference>
<dbReference type="SUPFAM" id="SSF109715">
    <property type="entry name" value="DEK C-terminal domain"/>
    <property type="match status" value="1"/>
</dbReference>
<proteinExistence type="predicted"/>
<organism evidence="4 5">
    <name type="scientific">Malassezia sympodialis (strain ATCC 42132)</name>
    <name type="common">Atopic eczema-associated yeast</name>
    <dbReference type="NCBI Taxonomy" id="1230383"/>
    <lineage>
        <taxon>Eukaryota</taxon>
        <taxon>Fungi</taxon>
        <taxon>Dikarya</taxon>
        <taxon>Basidiomycota</taxon>
        <taxon>Ustilaginomycotina</taxon>
        <taxon>Malasseziomycetes</taxon>
        <taxon>Malasseziales</taxon>
        <taxon>Malasseziaceae</taxon>
        <taxon>Malassezia</taxon>
    </lineage>
</organism>
<dbReference type="AlphaFoldDB" id="A0A1M8A1F0"/>
<feature type="region of interest" description="Disordered" evidence="1">
    <location>
        <begin position="74"/>
        <end position="120"/>
    </location>
</feature>
<dbReference type="OMA" id="DKRTILC"/>
<evidence type="ECO:0000259" key="2">
    <source>
        <dbReference type="PROSITE" id="PS51925"/>
    </source>
</evidence>
<dbReference type="SMART" id="SM00151">
    <property type="entry name" value="SWIB"/>
    <property type="match status" value="1"/>
</dbReference>
<keyword evidence="5" id="KW-1185">Reference proteome</keyword>
<dbReference type="InterPro" id="IPR019835">
    <property type="entry name" value="SWIB_domain"/>
</dbReference>
<evidence type="ECO:0000313" key="4">
    <source>
        <dbReference type="EMBL" id="SHO76014.1"/>
    </source>
</evidence>
<reference evidence="5" key="1">
    <citation type="journal article" date="2017" name="Nucleic Acids Res.">
        <title>Proteogenomics produces comprehensive and highly accurate protein-coding gene annotation in a complete genome assembly of Malassezia sympodialis.</title>
        <authorList>
            <person name="Zhu Y."/>
            <person name="Engstroem P.G."/>
            <person name="Tellgren-Roth C."/>
            <person name="Baudo C.D."/>
            <person name="Kennell J.C."/>
            <person name="Sun S."/>
            <person name="Billmyre R.B."/>
            <person name="Schroeder M.S."/>
            <person name="Andersson A."/>
            <person name="Holm T."/>
            <person name="Sigurgeirsson B."/>
            <person name="Wu G."/>
            <person name="Sankaranarayanan S.R."/>
            <person name="Siddharthan R."/>
            <person name="Sanyal K."/>
            <person name="Lundeberg J."/>
            <person name="Nystedt B."/>
            <person name="Boekhout T."/>
            <person name="Dawson T.L. Jr."/>
            <person name="Heitman J."/>
            <person name="Scheynius A."/>
            <person name="Lehtioe J."/>
        </authorList>
    </citation>
    <scope>NUCLEOTIDE SEQUENCE [LARGE SCALE GENOMIC DNA]</scope>
    <source>
        <strain evidence="5">ATCC 42132</strain>
    </source>
</reference>
<dbReference type="PROSITE" id="PS51925">
    <property type="entry name" value="SWIB_MDM2"/>
    <property type="match status" value="1"/>
</dbReference>
<dbReference type="Proteomes" id="UP000186303">
    <property type="component" value="Chromosome 1"/>
</dbReference>
<dbReference type="InterPro" id="IPR014876">
    <property type="entry name" value="DEK_C"/>
</dbReference>
<dbReference type="PANTHER" id="PTHR13844">
    <property type="entry name" value="SWI/SNF-RELATED MATRIX-ASSOCIATED ACTIN-DEPENDENT REGULATOR OF CHROMATIN SUBFAMILY D"/>
    <property type="match status" value="1"/>
</dbReference>
<feature type="domain" description="DEK-C" evidence="3">
    <location>
        <begin position="7"/>
        <end position="68"/>
    </location>
</feature>
<gene>
    <name evidence="4" type="ORF">MSYG_0348</name>
</gene>
<dbReference type="PROSITE" id="PS51998">
    <property type="entry name" value="DEK_C"/>
    <property type="match status" value="1"/>
</dbReference>
<protein>
    <submittedName>
        <fullName evidence="4">Similar to S.cerevisiae protein UAF30 (Subunit of UAF (Upstream activation factor) complex)</fullName>
    </submittedName>
</protein>
<dbReference type="STRING" id="1230383.A0A1M8A1F0"/>
<dbReference type="OrthoDB" id="10251073at2759"/>
<dbReference type="Pfam" id="PF08766">
    <property type="entry name" value="DEK_C"/>
    <property type="match status" value="1"/>
</dbReference>
<dbReference type="Gene3D" id="1.10.245.10">
    <property type="entry name" value="SWIB/MDM2 domain"/>
    <property type="match status" value="1"/>
</dbReference>
<dbReference type="InterPro" id="IPR003121">
    <property type="entry name" value="SWIB_MDM2_domain"/>
</dbReference>
<sequence>MATELDAEMLPTLRARIFDVLKDADLSSVSAKKIRTEMAAMPEGSLPAGLDLTAQKKAIDAVIRQCYEEFTSKKKPSAKTKKSAEPKAKDEKKTKKRTGAGDTEGEPKKKRVASENSPLKRPMKLSAEMAEVCGDSEMPRYEVVKRLWVYIKDKNLQNDSNKRQILCDEKLTGLFGKSAIDSFEMAKLIGPHLTKMEPPAP</sequence>
<evidence type="ECO:0000259" key="3">
    <source>
        <dbReference type="PROSITE" id="PS51998"/>
    </source>
</evidence>
<evidence type="ECO:0000313" key="5">
    <source>
        <dbReference type="Proteomes" id="UP000186303"/>
    </source>
</evidence>
<dbReference type="EMBL" id="LT671821">
    <property type="protein sequence ID" value="SHO76014.1"/>
    <property type="molecule type" value="Genomic_DNA"/>
</dbReference>
<dbReference type="Pfam" id="PF02201">
    <property type="entry name" value="SWIB"/>
    <property type="match status" value="1"/>
</dbReference>
<evidence type="ECO:0000256" key="1">
    <source>
        <dbReference type="SAM" id="MobiDB-lite"/>
    </source>
</evidence>
<name>A0A1M8A1F0_MALS4</name>
<dbReference type="SUPFAM" id="SSF47592">
    <property type="entry name" value="SWIB/MDM2 domain"/>
    <property type="match status" value="1"/>
</dbReference>
<dbReference type="VEuPathDB" id="FungiDB:MSYG_0348"/>